<comment type="catalytic activity">
    <reaction evidence="1">
        <text>2 glutathione + H2O2 = glutathione disulfide + 2 H2O</text>
        <dbReference type="Rhea" id="RHEA:16833"/>
        <dbReference type="ChEBI" id="CHEBI:15377"/>
        <dbReference type="ChEBI" id="CHEBI:16240"/>
        <dbReference type="ChEBI" id="CHEBI:57925"/>
        <dbReference type="ChEBI" id="CHEBI:58297"/>
        <dbReference type="EC" id="1.11.1.9"/>
    </reaction>
</comment>
<keyword evidence="8 10" id="KW-0560">Oxidoreductase</keyword>
<dbReference type="PROSITE" id="PS51355">
    <property type="entry name" value="GLUTATHIONE_PEROXID_3"/>
    <property type="match status" value="1"/>
</dbReference>
<dbReference type="PRINTS" id="PR01011">
    <property type="entry name" value="GLUTPROXDASE"/>
</dbReference>
<organism evidence="11 12">
    <name type="scientific">Bursaphelenchus xylophilus</name>
    <name type="common">Pinewood nematode worm</name>
    <name type="synonym">Aphelenchoides xylophilus</name>
    <dbReference type="NCBI Taxonomy" id="6326"/>
    <lineage>
        <taxon>Eukaryota</taxon>
        <taxon>Metazoa</taxon>
        <taxon>Ecdysozoa</taxon>
        <taxon>Nematoda</taxon>
        <taxon>Chromadorea</taxon>
        <taxon>Rhabditida</taxon>
        <taxon>Tylenchina</taxon>
        <taxon>Tylenchomorpha</taxon>
        <taxon>Aphelenchoidea</taxon>
        <taxon>Aphelenchoididae</taxon>
        <taxon>Bursaphelenchus</taxon>
    </lineage>
</organism>
<evidence type="ECO:0000256" key="7">
    <source>
        <dbReference type="ARBA" id="ARBA00022729"/>
    </source>
</evidence>
<keyword evidence="7" id="KW-0732">Signal</keyword>
<accession>A0A1I7RYT3</accession>
<reference evidence="12" key="1">
    <citation type="submission" date="2016-11" db="UniProtKB">
        <authorList>
            <consortium name="WormBaseParasite"/>
        </authorList>
    </citation>
    <scope>IDENTIFICATION</scope>
</reference>
<dbReference type="Pfam" id="PF00255">
    <property type="entry name" value="GSHPx"/>
    <property type="match status" value="1"/>
</dbReference>
<dbReference type="WBParaSite" id="BXY_0590100.1">
    <property type="protein sequence ID" value="BXY_0590100.1"/>
    <property type="gene ID" value="BXY_0590100"/>
</dbReference>
<evidence type="ECO:0000256" key="6">
    <source>
        <dbReference type="ARBA" id="ARBA00022559"/>
    </source>
</evidence>
<dbReference type="GO" id="GO:0005576">
    <property type="term" value="C:extracellular region"/>
    <property type="evidence" value="ECO:0007669"/>
    <property type="project" value="UniProtKB-SubCell"/>
</dbReference>
<dbReference type="AlphaFoldDB" id="A0A1I7RYT3"/>
<evidence type="ECO:0000256" key="5">
    <source>
        <dbReference type="ARBA" id="ARBA00022525"/>
    </source>
</evidence>
<dbReference type="InterPro" id="IPR029759">
    <property type="entry name" value="GPX_AS"/>
</dbReference>
<dbReference type="PANTHER" id="PTHR11592:SF88">
    <property type="entry name" value="GLUTATHIONE PEROXIDASE-RELATED"/>
    <property type="match status" value="1"/>
</dbReference>
<dbReference type="eggNOG" id="KOG1651">
    <property type="taxonomic scope" value="Eukaryota"/>
</dbReference>
<evidence type="ECO:0000256" key="9">
    <source>
        <dbReference type="ARBA" id="ARBA00023180"/>
    </source>
</evidence>
<dbReference type="GO" id="GO:0004602">
    <property type="term" value="F:glutathione peroxidase activity"/>
    <property type="evidence" value="ECO:0007669"/>
    <property type="project" value="UniProtKB-EC"/>
</dbReference>
<dbReference type="CDD" id="cd00340">
    <property type="entry name" value="GSH_Peroxidase"/>
    <property type="match status" value="1"/>
</dbReference>
<evidence type="ECO:0000256" key="3">
    <source>
        <dbReference type="ARBA" id="ARBA00006926"/>
    </source>
</evidence>
<dbReference type="PROSITE" id="PS00460">
    <property type="entry name" value="GLUTATHIONE_PEROXID_1"/>
    <property type="match status" value="1"/>
</dbReference>
<proteinExistence type="inferred from homology"/>
<dbReference type="InterPro" id="IPR036249">
    <property type="entry name" value="Thioredoxin-like_sf"/>
</dbReference>
<evidence type="ECO:0000313" key="11">
    <source>
        <dbReference type="Proteomes" id="UP000095284"/>
    </source>
</evidence>
<evidence type="ECO:0000256" key="1">
    <source>
        <dbReference type="ARBA" id="ARBA00000217"/>
    </source>
</evidence>
<dbReference type="GO" id="GO:0006979">
    <property type="term" value="P:response to oxidative stress"/>
    <property type="evidence" value="ECO:0007669"/>
    <property type="project" value="InterPro"/>
</dbReference>
<dbReference type="FunFam" id="3.40.30.10:FF:000283">
    <property type="entry name" value="Glutathione peroxidase"/>
    <property type="match status" value="1"/>
</dbReference>
<dbReference type="PROSITE" id="PS00763">
    <property type="entry name" value="GLUTATHIONE_PEROXID_2"/>
    <property type="match status" value="1"/>
</dbReference>
<dbReference type="InterPro" id="IPR000889">
    <property type="entry name" value="Glutathione_peroxidase"/>
</dbReference>
<dbReference type="PANTHER" id="PTHR11592">
    <property type="entry name" value="GLUTATHIONE PEROXIDASE"/>
    <property type="match status" value="1"/>
</dbReference>
<evidence type="ECO:0000256" key="10">
    <source>
        <dbReference type="RuleBase" id="RU000499"/>
    </source>
</evidence>
<sequence length="289" mass="33788">MSRTTVWPLGLFLELKNLLVESFHKAVFKSSKEISKLNFIFNRSRSSKVNILIERNMQLRILSSLLFFASLVYSDDPVQPGPQLIDETTRWTKCWPTNMTIYDFSVQKLDGDYIDLNQYRGKVLLIVNVATFCAYTQQYMDFNPLLESNGDNLTILAFPCNQFALQEPAENHEIMNGITHVRPGNRFKPHRNLQIYGKLEVNGKDEHPLYEFLKSHCPPTVNQIGKREELMYNPIKANDITWNFEKFLVDKEGRVRFRFHPTAWVHGDVLKPYIQQLLTEPRPENYIVN</sequence>
<keyword evidence="9" id="KW-0325">Glycoprotein</keyword>
<dbReference type="Gene3D" id="3.40.30.10">
    <property type="entry name" value="Glutaredoxin"/>
    <property type="match status" value="1"/>
</dbReference>
<evidence type="ECO:0000313" key="12">
    <source>
        <dbReference type="WBParaSite" id="BXY_0590100.1"/>
    </source>
</evidence>
<dbReference type="InterPro" id="IPR029760">
    <property type="entry name" value="GPX_CS"/>
</dbReference>
<name>A0A1I7RYT3_BURXY</name>
<dbReference type="SUPFAM" id="SSF52833">
    <property type="entry name" value="Thioredoxin-like"/>
    <property type="match status" value="1"/>
</dbReference>
<comment type="subcellular location">
    <subcellularLocation>
        <location evidence="2">Secreted</location>
    </subcellularLocation>
</comment>
<comment type="similarity">
    <text evidence="3 10">Belongs to the glutathione peroxidase family.</text>
</comment>
<evidence type="ECO:0000256" key="2">
    <source>
        <dbReference type="ARBA" id="ARBA00004613"/>
    </source>
</evidence>
<dbReference type="Proteomes" id="UP000095284">
    <property type="component" value="Unplaced"/>
</dbReference>
<evidence type="ECO:0000256" key="8">
    <source>
        <dbReference type="ARBA" id="ARBA00023002"/>
    </source>
</evidence>
<keyword evidence="6 10" id="KW-0575">Peroxidase</keyword>
<keyword evidence="5" id="KW-0964">Secreted</keyword>
<evidence type="ECO:0000256" key="4">
    <source>
        <dbReference type="ARBA" id="ARBA00012310"/>
    </source>
</evidence>
<protein>
    <recommendedName>
        <fullName evidence="4 10">Glutathione peroxidase</fullName>
    </recommendedName>
</protein>